<reference evidence="1" key="1">
    <citation type="submission" date="2018-05" db="EMBL/GenBank/DDBJ databases">
        <authorList>
            <person name="Lanie J.A."/>
            <person name="Ng W.-L."/>
            <person name="Kazmierczak K.M."/>
            <person name="Andrzejewski T.M."/>
            <person name="Davidsen T.M."/>
            <person name="Wayne K.J."/>
            <person name="Tettelin H."/>
            <person name="Glass J.I."/>
            <person name="Rusch D."/>
            <person name="Podicherti R."/>
            <person name="Tsui H.-C.T."/>
            <person name="Winkler M.E."/>
        </authorList>
    </citation>
    <scope>NUCLEOTIDE SEQUENCE</scope>
</reference>
<dbReference type="EMBL" id="UINC01009617">
    <property type="protein sequence ID" value="SVA43101.1"/>
    <property type="molecule type" value="Genomic_DNA"/>
</dbReference>
<protein>
    <submittedName>
        <fullName evidence="1">Uncharacterized protein</fullName>
    </submittedName>
</protein>
<proteinExistence type="predicted"/>
<accession>A0A381VSP8</accession>
<organism evidence="1">
    <name type="scientific">marine metagenome</name>
    <dbReference type="NCBI Taxonomy" id="408172"/>
    <lineage>
        <taxon>unclassified sequences</taxon>
        <taxon>metagenomes</taxon>
        <taxon>ecological metagenomes</taxon>
    </lineage>
</organism>
<name>A0A381VSP8_9ZZZZ</name>
<sequence>MRVPNPNPAIVAAGGQPVVGRMVR</sequence>
<gene>
    <name evidence="1" type="ORF">METZ01_LOCUS95955</name>
</gene>
<evidence type="ECO:0000313" key="1">
    <source>
        <dbReference type="EMBL" id="SVA43101.1"/>
    </source>
</evidence>
<dbReference type="AlphaFoldDB" id="A0A381VSP8"/>